<reference evidence="1 2" key="1">
    <citation type="journal article" date="2009" name="J. Bacteriol.">
        <title>Genome sequence of Azotobacter vinelandii, an obligate aerobe specialized to support diverse anaerobic metabolic processes.</title>
        <authorList>
            <person name="Setubal J.C."/>
            <person name="dos Santos P."/>
            <person name="Goldman B.S."/>
            <person name="Ertesvag H."/>
            <person name="Espin G."/>
            <person name="Rubio L.M."/>
            <person name="Valla S."/>
            <person name="Almeida N.F."/>
            <person name="Balasubramanian D."/>
            <person name="Cromes L."/>
            <person name="Curatti L."/>
            <person name="Du Z."/>
            <person name="Godsy E."/>
            <person name="Goodner B."/>
            <person name="Hellner-Burris K."/>
            <person name="Hernandez J.A."/>
            <person name="Houmiel K."/>
            <person name="Imperial J."/>
            <person name="Kennedy C."/>
            <person name="Larson T.J."/>
            <person name="Latreille P."/>
            <person name="Ligon L.S."/>
            <person name="Lu J."/>
            <person name="Maerk M."/>
            <person name="Miller N.M."/>
            <person name="Norton S."/>
            <person name="O'Carroll I.P."/>
            <person name="Paulsen I."/>
            <person name="Raulfs E.C."/>
            <person name="Roemer R."/>
            <person name="Rosser J."/>
            <person name="Segura D."/>
            <person name="Slater S."/>
            <person name="Stricklin S.L."/>
            <person name="Studholme D.J."/>
            <person name="Sun J."/>
            <person name="Viana C.J."/>
            <person name="Wallin E."/>
            <person name="Wang B."/>
            <person name="Wheeler C."/>
            <person name="Zhu H."/>
            <person name="Dean D.R."/>
            <person name="Dixon R."/>
            <person name="Wood D."/>
        </authorList>
    </citation>
    <scope>NUCLEOTIDE SEQUENCE [LARGE SCALE GENOMIC DNA]</scope>
    <source>
        <strain evidence="2">DJ / ATCC BAA-1303</strain>
    </source>
</reference>
<gene>
    <name evidence="1" type="ordered locus">Avin_27430</name>
</gene>
<accession>C1DKR5</accession>
<dbReference type="KEGG" id="avn:Avin_27430"/>
<sequence length="70" mass="8376">MAGRLGFRWWDAVPGWRARACPGPDEGQLWGRVDLRRWPWHAFTRDRARTGFHRHWRAMRACMRVLIGFA</sequence>
<dbReference type="Proteomes" id="UP000002424">
    <property type="component" value="Chromosome"/>
</dbReference>
<organism evidence="1 2">
    <name type="scientific">Azotobacter vinelandii (strain DJ / ATCC BAA-1303)</name>
    <dbReference type="NCBI Taxonomy" id="322710"/>
    <lineage>
        <taxon>Bacteria</taxon>
        <taxon>Pseudomonadati</taxon>
        <taxon>Pseudomonadota</taxon>
        <taxon>Gammaproteobacteria</taxon>
        <taxon>Pseudomonadales</taxon>
        <taxon>Pseudomonadaceae</taxon>
        <taxon>Azotobacter</taxon>
    </lineage>
</organism>
<evidence type="ECO:0000313" key="1">
    <source>
        <dbReference type="EMBL" id="ACO78917.1"/>
    </source>
</evidence>
<evidence type="ECO:0000313" key="2">
    <source>
        <dbReference type="Proteomes" id="UP000002424"/>
    </source>
</evidence>
<dbReference type="EnsemblBacteria" id="ACO78917">
    <property type="protein sequence ID" value="ACO78917"/>
    <property type="gene ID" value="Avin_27430"/>
</dbReference>
<protein>
    <submittedName>
        <fullName evidence="1">Uncharacterized protein</fullName>
    </submittedName>
</protein>
<dbReference type="EMBL" id="CP001157">
    <property type="protein sequence ID" value="ACO78917.1"/>
    <property type="molecule type" value="Genomic_DNA"/>
</dbReference>
<dbReference type="AlphaFoldDB" id="C1DKR5"/>
<name>C1DKR5_AZOVD</name>
<keyword evidence="2" id="KW-1185">Reference proteome</keyword>
<proteinExistence type="predicted"/>
<dbReference type="HOGENOM" id="CLU_2749084_0_0_6"/>